<keyword evidence="1" id="KW-0862">Zinc</keyword>
<keyword evidence="5" id="KW-1185">Reference proteome</keyword>
<name>A0ABP0M0Z1_9DINO</name>
<dbReference type="PROSITE" id="PS50089">
    <property type="entry name" value="ZF_RING_2"/>
    <property type="match status" value="1"/>
</dbReference>
<feature type="domain" description="RING-type" evidence="3">
    <location>
        <begin position="388"/>
        <end position="431"/>
    </location>
</feature>
<comment type="caution">
    <text evidence="4">The sequence shown here is derived from an EMBL/GenBank/DDBJ whole genome shotgun (WGS) entry which is preliminary data.</text>
</comment>
<feature type="compositionally biased region" description="Polar residues" evidence="2">
    <location>
        <begin position="76"/>
        <end position="88"/>
    </location>
</feature>
<dbReference type="Gene3D" id="3.30.40.10">
    <property type="entry name" value="Zinc/RING finger domain, C3HC4 (zinc finger)"/>
    <property type="match status" value="1"/>
</dbReference>
<dbReference type="Pfam" id="PF17123">
    <property type="entry name" value="zf-RING_11"/>
    <property type="match status" value="1"/>
</dbReference>
<dbReference type="EMBL" id="CAXAMN010014669">
    <property type="protein sequence ID" value="CAK9043955.1"/>
    <property type="molecule type" value="Genomic_DNA"/>
</dbReference>
<gene>
    <name evidence="4" type="ORF">CCMP2556_LOCUS23192</name>
</gene>
<dbReference type="SUPFAM" id="SSF57850">
    <property type="entry name" value="RING/U-box"/>
    <property type="match status" value="1"/>
</dbReference>
<dbReference type="SMART" id="SM00184">
    <property type="entry name" value="RING"/>
    <property type="match status" value="1"/>
</dbReference>
<accession>A0ABP0M0Z1</accession>
<evidence type="ECO:0000259" key="3">
    <source>
        <dbReference type="PROSITE" id="PS50089"/>
    </source>
</evidence>
<evidence type="ECO:0000313" key="4">
    <source>
        <dbReference type="EMBL" id="CAK9043955.1"/>
    </source>
</evidence>
<sequence length="467" mass="49239">MGRGRDSKRARMTPPMMQGWNPMMAGGPMMGGWNPMMAAMMGSMNPMMMGGNQHVDDGSSSDEGAASQAKAAPVQSPMTCPPISSSSAGADPFQDAAAVAIHNLKERRSALYQTSADKIITRMWTCTLHATLQKHLSECIEALDEHLDPTATSSLSLLSLCRLIWLLTRQKPSVCISRLRVSSYGELYTRLCQRHQLILQNSSEMQQAMAAIRQEPLLTDAFVQAISEAQGWCDHWMTEVEPKARGRGAKAVSADLQAALAGNRLIPDMLKAAGPAPAGQVPAAGRIGMPLPPPPNPNARVPVAAIVPDAKAPPPRPPTLPAVMGVLGQAAMPLDEGNEVNGNDGNDGNAVPQASEIGGNSSDEPAAPPNLIADAGGAHDHGDEEPLCAICQQSLRPQSEEVQMLECGHVWHSACLEDAWNVGGHQRGWCPFKCNVNVAAQANGPGQGQQGNAAAAAAPPMLAPMIL</sequence>
<proteinExistence type="predicted"/>
<keyword evidence="1" id="KW-0863">Zinc-finger</keyword>
<organism evidence="4 5">
    <name type="scientific">Durusdinium trenchii</name>
    <dbReference type="NCBI Taxonomy" id="1381693"/>
    <lineage>
        <taxon>Eukaryota</taxon>
        <taxon>Sar</taxon>
        <taxon>Alveolata</taxon>
        <taxon>Dinophyceae</taxon>
        <taxon>Suessiales</taxon>
        <taxon>Symbiodiniaceae</taxon>
        <taxon>Durusdinium</taxon>
    </lineage>
</organism>
<feature type="compositionally biased region" description="Low complexity" evidence="2">
    <location>
        <begin position="339"/>
        <end position="349"/>
    </location>
</feature>
<reference evidence="4 5" key="1">
    <citation type="submission" date="2024-02" db="EMBL/GenBank/DDBJ databases">
        <authorList>
            <person name="Chen Y."/>
            <person name="Shah S."/>
            <person name="Dougan E. K."/>
            <person name="Thang M."/>
            <person name="Chan C."/>
        </authorList>
    </citation>
    <scope>NUCLEOTIDE SEQUENCE [LARGE SCALE GENOMIC DNA]</scope>
</reference>
<evidence type="ECO:0000256" key="2">
    <source>
        <dbReference type="SAM" id="MobiDB-lite"/>
    </source>
</evidence>
<feature type="region of interest" description="Disordered" evidence="2">
    <location>
        <begin position="49"/>
        <end position="88"/>
    </location>
</feature>
<dbReference type="InterPro" id="IPR001841">
    <property type="entry name" value="Znf_RING"/>
</dbReference>
<keyword evidence="1" id="KW-0479">Metal-binding</keyword>
<protein>
    <recommendedName>
        <fullName evidence="3">RING-type domain-containing protein</fullName>
    </recommendedName>
</protein>
<evidence type="ECO:0000256" key="1">
    <source>
        <dbReference type="PROSITE-ProRule" id="PRU00175"/>
    </source>
</evidence>
<evidence type="ECO:0000313" key="5">
    <source>
        <dbReference type="Proteomes" id="UP001642484"/>
    </source>
</evidence>
<dbReference type="InterPro" id="IPR013083">
    <property type="entry name" value="Znf_RING/FYVE/PHD"/>
</dbReference>
<dbReference type="Proteomes" id="UP001642484">
    <property type="component" value="Unassembled WGS sequence"/>
</dbReference>
<feature type="region of interest" description="Disordered" evidence="2">
    <location>
        <begin position="334"/>
        <end position="371"/>
    </location>
</feature>